<evidence type="ECO:0000313" key="2">
    <source>
        <dbReference type="Proteomes" id="UP000758603"/>
    </source>
</evidence>
<dbReference type="AlphaFoldDB" id="A0A9P8UPL3"/>
<dbReference type="GeneID" id="70124674"/>
<dbReference type="RefSeq" id="XP_045960366.1">
    <property type="nucleotide sequence ID" value="XM_046095781.1"/>
</dbReference>
<protein>
    <submittedName>
        <fullName evidence="1">Uncharacterized protein</fullName>
    </submittedName>
</protein>
<dbReference type="EMBL" id="JAGPXC010000003">
    <property type="protein sequence ID" value="KAH6656101.1"/>
    <property type="molecule type" value="Genomic_DNA"/>
</dbReference>
<organism evidence="1 2">
    <name type="scientific">Truncatella angustata</name>
    <dbReference type="NCBI Taxonomy" id="152316"/>
    <lineage>
        <taxon>Eukaryota</taxon>
        <taxon>Fungi</taxon>
        <taxon>Dikarya</taxon>
        <taxon>Ascomycota</taxon>
        <taxon>Pezizomycotina</taxon>
        <taxon>Sordariomycetes</taxon>
        <taxon>Xylariomycetidae</taxon>
        <taxon>Amphisphaeriales</taxon>
        <taxon>Sporocadaceae</taxon>
        <taxon>Truncatella</taxon>
    </lineage>
</organism>
<evidence type="ECO:0000313" key="1">
    <source>
        <dbReference type="EMBL" id="KAH6656101.1"/>
    </source>
</evidence>
<name>A0A9P8UPL3_9PEZI</name>
<sequence>MWYLCDHGMWPACLSIVACCFKRPIGNFAYAVSARARSVSLVIQGLGLRRVTIPARTFSMTLSSDASQQSPVPPNIPVKGRYGKVSPLKQFGVMPTEGDYLLQSDDLYNIHWLEGRFCARMADHTIMYCLRKAATASSCYVSLCTWNMFAIHEDRRNIHPSIGEHGFFEMHITPLSVAHSCSGKQPLVTNRPDMALQMRMIQSSS</sequence>
<proteinExistence type="predicted"/>
<reference evidence="1" key="1">
    <citation type="journal article" date="2021" name="Nat. Commun.">
        <title>Genetic determinants of endophytism in the Arabidopsis root mycobiome.</title>
        <authorList>
            <person name="Mesny F."/>
            <person name="Miyauchi S."/>
            <person name="Thiergart T."/>
            <person name="Pickel B."/>
            <person name="Atanasova L."/>
            <person name="Karlsson M."/>
            <person name="Huettel B."/>
            <person name="Barry K.W."/>
            <person name="Haridas S."/>
            <person name="Chen C."/>
            <person name="Bauer D."/>
            <person name="Andreopoulos W."/>
            <person name="Pangilinan J."/>
            <person name="LaButti K."/>
            <person name="Riley R."/>
            <person name="Lipzen A."/>
            <person name="Clum A."/>
            <person name="Drula E."/>
            <person name="Henrissat B."/>
            <person name="Kohler A."/>
            <person name="Grigoriev I.V."/>
            <person name="Martin F.M."/>
            <person name="Hacquard S."/>
        </authorList>
    </citation>
    <scope>NUCLEOTIDE SEQUENCE</scope>
    <source>
        <strain evidence="1">MPI-SDFR-AT-0073</strain>
    </source>
</reference>
<keyword evidence="2" id="KW-1185">Reference proteome</keyword>
<accession>A0A9P8UPL3</accession>
<dbReference type="Proteomes" id="UP000758603">
    <property type="component" value="Unassembled WGS sequence"/>
</dbReference>
<gene>
    <name evidence="1" type="ORF">BKA67DRAFT_255501</name>
</gene>
<comment type="caution">
    <text evidence="1">The sequence shown here is derived from an EMBL/GenBank/DDBJ whole genome shotgun (WGS) entry which is preliminary data.</text>
</comment>